<evidence type="ECO:0000313" key="2">
    <source>
        <dbReference type="EMBL" id="KAL3095401.1"/>
    </source>
</evidence>
<gene>
    <name evidence="2" type="ORF">niasHS_007500</name>
</gene>
<sequence length="151" mass="16053">MSSFGTSSGGRIRQRGTVGGRGQFNLSGMVEPQQTFQPPTTHPPDFSVSRGRGHRYLQNPLEGLSHPCKVEVAMATPAEVDLSPAIREIKKDTFSVGATPTTLTSVGIAGKGPCVSCQQSEEVNRQLMAALLKDLGTSLVNFAAKLEQPSK</sequence>
<comment type="caution">
    <text evidence="2">The sequence shown here is derived from an EMBL/GenBank/DDBJ whole genome shotgun (WGS) entry which is preliminary data.</text>
</comment>
<reference evidence="2 3" key="1">
    <citation type="submission" date="2024-10" db="EMBL/GenBank/DDBJ databases">
        <authorList>
            <person name="Kim D."/>
        </authorList>
    </citation>
    <scope>NUCLEOTIDE SEQUENCE [LARGE SCALE GENOMIC DNA]</scope>
    <source>
        <strain evidence="2">Taebaek</strain>
    </source>
</reference>
<proteinExistence type="predicted"/>
<name>A0ABD2JXN4_HETSC</name>
<dbReference type="AlphaFoldDB" id="A0ABD2JXN4"/>
<evidence type="ECO:0000256" key="1">
    <source>
        <dbReference type="SAM" id="MobiDB-lite"/>
    </source>
</evidence>
<dbReference type="Proteomes" id="UP001620645">
    <property type="component" value="Unassembled WGS sequence"/>
</dbReference>
<dbReference type="EMBL" id="JBICCN010000083">
    <property type="protein sequence ID" value="KAL3095401.1"/>
    <property type="molecule type" value="Genomic_DNA"/>
</dbReference>
<protein>
    <submittedName>
        <fullName evidence="2">Uncharacterized protein</fullName>
    </submittedName>
</protein>
<feature type="region of interest" description="Disordered" evidence="1">
    <location>
        <begin position="1"/>
        <end position="60"/>
    </location>
</feature>
<evidence type="ECO:0000313" key="3">
    <source>
        <dbReference type="Proteomes" id="UP001620645"/>
    </source>
</evidence>
<organism evidence="2 3">
    <name type="scientific">Heterodera schachtii</name>
    <name type="common">Sugarbeet cyst nematode worm</name>
    <name type="synonym">Tylenchus schachtii</name>
    <dbReference type="NCBI Taxonomy" id="97005"/>
    <lineage>
        <taxon>Eukaryota</taxon>
        <taxon>Metazoa</taxon>
        <taxon>Ecdysozoa</taxon>
        <taxon>Nematoda</taxon>
        <taxon>Chromadorea</taxon>
        <taxon>Rhabditida</taxon>
        <taxon>Tylenchina</taxon>
        <taxon>Tylenchomorpha</taxon>
        <taxon>Tylenchoidea</taxon>
        <taxon>Heteroderidae</taxon>
        <taxon>Heteroderinae</taxon>
        <taxon>Heterodera</taxon>
    </lineage>
</organism>
<accession>A0ABD2JXN4</accession>
<keyword evidence="3" id="KW-1185">Reference proteome</keyword>